<keyword evidence="3" id="KW-1185">Reference proteome</keyword>
<proteinExistence type="predicted"/>
<accession>A0ABQ4GT80</accession>
<protein>
    <submittedName>
        <fullName evidence="2">Uncharacterized protein</fullName>
    </submittedName>
</protein>
<gene>
    <name evidence="2" type="ORF">Msi02_54570</name>
</gene>
<feature type="region of interest" description="Disordered" evidence="1">
    <location>
        <begin position="101"/>
        <end position="123"/>
    </location>
</feature>
<dbReference type="RefSeq" id="WP_204050856.1">
    <property type="nucleotide sequence ID" value="NZ_BOOF01000033.1"/>
</dbReference>
<reference evidence="2 3" key="1">
    <citation type="submission" date="2021-01" db="EMBL/GenBank/DDBJ databases">
        <title>Whole genome shotgun sequence of Microbispora siamensis NBRC 104113.</title>
        <authorList>
            <person name="Komaki H."/>
            <person name="Tamura T."/>
        </authorList>
    </citation>
    <scope>NUCLEOTIDE SEQUENCE [LARGE SCALE GENOMIC DNA]</scope>
    <source>
        <strain evidence="2 3">NBRC 104113</strain>
    </source>
</reference>
<organism evidence="2 3">
    <name type="scientific">Microbispora siamensis</name>
    <dbReference type="NCBI Taxonomy" id="564413"/>
    <lineage>
        <taxon>Bacteria</taxon>
        <taxon>Bacillati</taxon>
        <taxon>Actinomycetota</taxon>
        <taxon>Actinomycetes</taxon>
        <taxon>Streptosporangiales</taxon>
        <taxon>Streptosporangiaceae</taxon>
        <taxon>Microbispora</taxon>
    </lineage>
</organism>
<dbReference type="Proteomes" id="UP000660454">
    <property type="component" value="Unassembled WGS sequence"/>
</dbReference>
<evidence type="ECO:0000313" key="2">
    <source>
        <dbReference type="EMBL" id="GIH64640.1"/>
    </source>
</evidence>
<comment type="caution">
    <text evidence="2">The sequence shown here is derived from an EMBL/GenBank/DDBJ whole genome shotgun (WGS) entry which is preliminary data.</text>
</comment>
<dbReference type="EMBL" id="BOOF01000033">
    <property type="protein sequence ID" value="GIH64640.1"/>
    <property type="molecule type" value="Genomic_DNA"/>
</dbReference>
<evidence type="ECO:0000313" key="3">
    <source>
        <dbReference type="Proteomes" id="UP000660454"/>
    </source>
</evidence>
<evidence type="ECO:0000256" key="1">
    <source>
        <dbReference type="SAM" id="MobiDB-lite"/>
    </source>
</evidence>
<sequence>MSDRTAAAIGYVCGHLAGIREHLEALGDTGPLDRLLAAVRSGEEVAGPLDRLHEALVAGGDVLGVYGNAGRGLHPLAVEPDPGEFVYLCPQRRCARYRWPSPGSGAAPSCDIGGTPMTRERLR</sequence>
<name>A0ABQ4GT80_9ACTN</name>